<accession>A0AAW8Q1V1</accession>
<name>A0AAW8Q1V1_VIBPH</name>
<comment type="caution">
    <text evidence="1">The sequence shown here is derived from an EMBL/GenBank/DDBJ whole genome shotgun (WGS) entry which is preliminary data.</text>
</comment>
<evidence type="ECO:0000313" key="1">
    <source>
        <dbReference type="EMBL" id="MDS1821644.1"/>
    </source>
</evidence>
<dbReference type="RefSeq" id="WP_311020558.1">
    <property type="nucleotide sequence ID" value="NZ_JAUHGG010000003.1"/>
</dbReference>
<gene>
    <name evidence="1" type="ORF">QX249_13300</name>
</gene>
<sequence>MNDFRSEDCHKFLHWLQGEIKRLDKDLPKGGDDIGIVEVASEVISVAIFAFSKLAYKILCDNHGRIVPTNLLSEIKGLEAFKENAKASKPRRFKGNVWDAYQNKDAWIQDLIQSAQEICGDVIQTLAQSDDLENEEIEFAPKAELIIEPLNTVKPTTSHEVIYLDLESFLELYNQPSIPFNEPEFAESWQEYGWFEHYDWNVVLMAKIIIQATESYRLFMKRLCRRNQDLEGFEKYAVQNGEGFIEMYKYLREKYVEPRFDLGAKVDEEE</sequence>
<dbReference type="Proteomes" id="UP001253193">
    <property type="component" value="Unassembled WGS sequence"/>
</dbReference>
<reference evidence="1" key="1">
    <citation type="submission" date="2023-06" db="EMBL/GenBank/DDBJ databases">
        <title>Genomic Diversity of Vibrio spp. and Metagenomic Analysis of Pathogens in Florida Gulf Coastal Waters Following Hurricane Ian.</title>
        <authorList>
            <person name="Brumfield K.D."/>
        </authorList>
    </citation>
    <scope>NUCLEOTIDE SEQUENCE</scope>
    <source>
        <strain evidence="1">WBS2B-138</strain>
    </source>
</reference>
<protein>
    <submittedName>
        <fullName evidence="1">Uncharacterized protein</fullName>
    </submittedName>
</protein>
<proteinExistence type="predicted"/>
<organism evidence="1 2">
    <name type="scientific">Vibrio parahaemolyticus</name>
    <dbReference type="NCBI Taxonomy" id="670"/>
    <lineage>
        <taxon>Bacteria</taxon>
        <taxon>Pseudomonadati</taxon>
        <taxon>Pseudomonadota</taxon>
        <taxon>Gammaproteobacteria</taxon>
        <taxon>Vibrionales</taxon>
        <taxon>Vibrionaceae</taxon>
        <taxon>Vibrio</taxon>
    </lineage>
</organism>
<evidence type="ECO:0000313" key="2">
    <source>
        <dbReference type="Proteomes" id="UP001253193"/>
    </source>
</evidence>
<dbReference type="AlphaFoldDB" id="A0AAW8Q1V1"/>
<dbReference type="EMBL" id="JAUHGG010000003">
    <property type="protein sequence ID" value="MDS1821644.1"/>
    <property type="molecule type" value="Genomic_DNA"/>
</dbReference>